<feature type="compositionally biased region" description="Low complexity" evidence="1">
    <location>
        <begin position="235"/>
        <end position="248"/>
    </location>
</feature>
<dbReference type="InterPro" id="IPR017930">
    <property type="entry name" value="Myb_dom"/>
</dbReference>
<evidence type="ECO:0000256" key="1">
    <source>
        <dbReference type="SAM" id="MobiDB-lite"/>
    </source>
</evidence>
<accession>A0A8E2DY01</accession>
<dbReference type="PANTHER" id="PTHR23246:SF24">
    <property type="entry name" value="MYB DNA-BINDING DOMAIN-CONTAINING PROTEIN"/>
    <property type="match status" value="1"/>
</dbReference>
<feature type="region of interest" description="Disordered" evidence="1">
    <location>
        <begin position="235"/>
        <end position="259"/>
    </location>
</feature>
<dbReference type="OrthoDB" id="2350934at2759"/>
<dbReference type="InterPro" id="IPR009057">
    <property type="entry name" value="Homeodomain-like_sf"/>
</dbReference>
<gene>
    <name evidence="4" type="ORF">K432DRAFT_430407</name>
</gene>
<dbReference type="PROSITE" id="PS50090">
    <property type="entry name" value="MYB_LIKE"/>
    <property type="match status" value="1"/>
</dbReference>
<sequence length="259" mass="28476">MLLEPQGSKSSSSKKSTTLVASSVTGATKAYPTVPQSPTYATASPAYAAASPAYPTASPACSTQASASSLSLVCPSIQNGTVLQPLPKFQQQPLQLDPLQHPQAFRQLFPGPHAPSVKRAASQTPLPEESIAEKRPKWTPEDDNLIIELRDASMKWDDIAKRFSGRTSIACRLRYQNYLEKRDFRDEEEKDRLARLYNRFKSEMWQKIASEMQIPWRLAESLHWKLGEQEMSARANAAGVTGGTPAAPHLTLASDPHTS</sequence>
<dbReference type="PROSITE" id="PS51294">
    <property type="entry name" value="HTH_MYB"/>
    <property type="match status" value="1"/>
</dbReference>
<feature type="domain" description="HTH myb-type" evidence="3">
    <location>
        <begin position="134"/>
        <end position="183"/>
    </location>
</feature>
<dbReference type="CDD" id="cd00167">
    <property type="entry name" value="SANT"/>
    <property type="match status" value="1"/>
</dbReference>
<evidence type="ECO:0000259" key="2">
    <source>
        <dbReference type="PROSITE" id="PS50090"/>
    </source>
</evidence>
<name>A0A8E2DY01_9PEZI</name>
<dbReference type="InterPro" id="IPR053095">
    <property type="entry name" value="Actin-binding/GATA_Znf"/>
</dbReference>
<evidence type="ECO:0000313" key="4">
    <source>
        <dbReference type="EMBL" id="OCK73761.1"/>
    </source>
</evidence>
<evidence type="ECO:0000313" key="5">
    <source>
        <dbReference type="Proteomes" id="UP000250266"/>
    </source>
</evidence>
<dbReference type="SUPFAM" id="SSF46689">
    <property type="entry name" value="Homeodomain-like"/>
    <property type="match status" value="1"/>
</dbReference>
<keyword evidence="5" id="KW-1185">Reference proteome</keyword>
<reference evidence="4 5" key="1">
    <citation type="journal article" date="2016" name="Nat. Commun.">
        <title>Ectomycorrhizal ecology is imprinted in the genome of the dominant symbiotic fungus Cenococcum geophilum.</title>
        <authorList>
            <consortium name="DOE Joint Genome Institute"/>
            <person name="Peter M."/>
            <person name="Kohler A."/>
            <person name="Ohm R.A."/>
            <person name="Kuo A."/>
            <person name="Krutzmann J."/>
            <person name="Morin E."/>
            <person name="Arend M."/>
            <person name="Barry K.W."/>
            <person name="Binder M."/>
            <person name="Choi C."/>
            <person name="Clum A."/>
            <person name="Copeland A."/>
            <person name="Grisel N."/>
            <person name="Haridas S."/>
            <person name="Kipfer T."/>
            <person name="LaButti K."/>
            <person name="Lindquist E."/>
            <person name="Lipzen A."/>
            <person name="Maire R."/>
            <person name="Meier B."/>
            <person name="Mihaltcheva S."/>
            <person name="Molinier V."/>
            <person name="Murat C."/>
            <person name="Poggeler S."/>
            <person name="Quandt C.A."/>
            <person name="Sperisen C."/>
            <person name="Tritt A."/>
            <person name="Tisserant E."/>
            <person name="Crous P.W."/>
            <person name="Henrissat B."/>
            <person name="Nehls U."/>
            <person name="Egli S."/>
            <person name="Spatafora J.W."/>
            <person name="Grigoriev I.V."/>
            <person name="Martin F.M."/>
        </authorList>
    </citation>
    <scope>NUCLEOTIDE SEQUENCE [LARGE SCALE GENOMIC DNA]</scope>
    <source>
        <strain evidence="4 5">CBS 459.81</strain>
    </source>
</reference>
<dbReference type="EMBL" id="KV745661">
    <property type="protein sequence ID" value="OCK73761.1"/>
    <property type="molecule type" value="Genomic_DNA"/>
</dbReference>
<evidence type="ECO:0000259" key="3">
    <source>
        <dbReference type="PROSITE" id="PS51294"/>
    </source>
</evidence>
<feature type="region of interest" description="Disordered" evidence="1">
    <location>
        <begin position="1"/>
        <end position="38"/>
    </location>
</feature>
<dbReference type="Gene3D" id="1.10.10.60">
    <property type="entry name" value="Homeodomain-like"/>
    <property type="match status" value="1"/>
</dbReference>
<organism evidence="4 5">
    <name type="scientific">Lepidopterella palustris CBS 459.81</name>
    <dbReference type="NCBI Taxonomy" id="1314670"/>
    <lineage>
        <taxon>Eukaryota</taxon>
        <taxon>Fungi</taxon>
        <taxon>Dikarya</taxon>
        <taxon>Ascomycota</taxon>
        <taxon>Pezizomycotina</taxon>
        <taxon>Dothideomycetes</taxon>
        <taxon>Pleosporomycetidae</taxon>
        <taxon>Mytilinidiales</taxon>
        <taxon>Argynnaceae</taxon>
        <taxon>Lepidopterella</taxon>
    </lineage>
</organism>
<dbReference type="InterPro" id="IPR001005">
    <property type="entry name" value="SANT/Myb"/>
</dbReference>
<feature type="domain" description="Myb-like" evidence="2">
    <location>
        <begin position="130"/>
        <end position="179"/>
    </location>
</feature>
<protein>
    <recommendedName>
        <fullName evidence="6">Myb-like domain-containing protein</fullName>
    </recommendedName>
</protein>
<evidence type="ECO:0008006" key="6">
    <source>
        <dbReference type="Google" id="ProtNLM"/>
    </source>
</evidence>
<feature type="region of interest" description="Disordered" evidence="1">
    <location>
        <begin position="113"/>
        <end position="137"/>
    </location>
</feature>
<proteinExistence type="predicted"/>
<dbReference type="PANTHER" id="PTHR23246">
    <property type="entry name" value="NEW-GLUE PROTEIN"/>
    <property type="match status" value="1"/>
</dbReference>
<dbReference type="Proteomes" id="UP000250266">
    <property type="component" value="Unassembled WGS sequence"/>
</dbReference>
<dbReference type="Pfam" id="PF00249">
    <property type="entry name" value="Myb_DNA-binding"/>
    <property type="match status" value="1"/>
</dbReference>
<feature type="compositionally biased region" description="Low complexity" evidence="1">
    <location>
        <begin position="8"/>
        <end position="25"/>
    </location>
</feature>
<dbReference type="SMART" id="SM00717">
    <property type="entry name" value="SANT"/>
    <property type="match status" value="1"/>
</dbReference>
<dbReference type="AlphaFoldDB" id="A0A8E2DY01"/>